<dbReference type="Gene3D" id="1.25.10.10">
    <property type="entry name" value="Leucine-rich Repeat Variant"/>
    <property type="match status" value="1"/>
</dbReference>
<reference evidence="1 2" key="1">
    <citation type="submission" date="2024-03" db="EMBL/GenBank/DDBJ databases">
        <title>The genome assembly and annotation of the cricket Gryllus longicercus Weissman &amp; Gray.</title>
        <authorList>
            <person name="Szrajer S."/>
            <person name="Gray D."/>
            <person name="Ylla G."/>
        </authorList>
    </citation>
    <scope>NUCLEOTIDE SEQUENCE [LARGE SCALE GENOMIC DNA]</scope>
    <source>
        <strain evidence="1">DAG 2021-001</strain>
        <tissue evidence="1">Whole body minus gut</tissue>
    </source>
</reference>
<dbReference type="SUPFAM" id="SSF48371">
    <property type="entry name" value="ARM repeat"/>
    <property type="match status" value="1"/>
</dbReference>
<name>A0AAN9V006_9ORTH</name>
<dbReference type="AlphaFoldDB" id="A0AAN9V006"/>
<keyword evidence="2" id="KW-1185">Reference proteome</keyword>
<dbReference type="Proteomes" id="UP001378592">
    <property type="component" value="Unassembled WGS sequence"/>
</dbReference>
<dbReference type="InterPro" id="IPR011989">
    <property type="entry name" value="ARM-like"/>
</dbReference>
<protein>
    <submittedName>
        <fullName evidence="1">Uncharacterized protein</fullName>
    </submittedName>
</protein>
<accession>A0AAN9V006</accession>
<sequence length="261" mass="29715">MESKDDVRFENVNEDLLVSNIKRHLMSRDDKIKLEAVQFLLIYLEFKTSGNDDTSQNVCDRFIEADIVEYLGEAMATQDSILLREILKCLEFFLNSEKFSTQIRAAYVVECMQRTLYFLFKQSQKELSTANDALRLLAVFIEEFNKNLTLKQLFGNNANISQVLSLVMSILKNKEELGDEIIINASLVLYSLFSQSDPALTNCDFLREVPDVIQKSLASLALLCNTKDFERICAKIIALMAKIGSGALRYAIMVLSCHIFC</sequence>
<proteinExistence type="predicted"/>
<dbReference type="InterPro" id="IPR016024">
    <property type="entry name" value="ARM-type_fold"/>
</dbReference>
<comment type="caution">
    <text evidence="1">The sequence shown here is derived from an EMBL/GenBank/DDBJ whole genome shotgun (WGS) entry which is preliminary data.</text>
</comment>
<dbReference type="EMBL" id="JAZDUA010000862">
    <property type="protein sequence ID" value="KAK7789002.1"/>
    <property type="molecule type" value="Genomic_DNA"/>
</dbReference>
<gene>
    <name evidence="1" type="ORF">R5R35_009494</name>
</gene>
<evidence type="ECO:0000313" key="1">
    <source>
        <dbReference type="EMBL" id="KAK7789002.1"/>
    </source>
</evidence>
<organism evidence="1 2">
    <name type="scientific">Gryllus longicercus</name>
    <dbReference type="NCBI Taxonomy" id="2509291"/>
    <lineage>
        <taxon>Eukaryota</taxon>
        <taxon>Metazoa</taxon>
        <taxon>Ecdysozoa</taxon>
        <taxon>Arthropoda</taxon>
        <taxon>Hexapoda</taxon>
        <taxon>Insecta</taxon>
        <taxon>Pterygota</taxon>
        <taxon>Neoptera</taxon>
        <taxon>Polyneoptera</taxon>
        <taxon>Orthoptera</taxon>
        <taxon>Ensifera</taxon>
        <taxon>Gryllidea</taxon>
        <taxon>Grylloidea</taxon>
        <taxon>Gryllidae</taxon>
        <taxon>Gryllinae</taxon>
        <taxon>Gryllus</taxon>
    </lineage>
</organism>
<evidence type="ECO:0000313" key="2">
    <source>
        <dbReference type="Proteomes" id="UP001378592"/>
    </source>
</evidence>